<reference evidence="3" key="1">
    <citation type="submission" date="2014-09" db="EMBL/GenBank/DDBJ databases">
        <authorList>
            <person name="Mudge J."/>
            <person name="Ramaraj T."/>
            <person name="Lindquist I.E."/>
            <person name="Bharti A.K."/>
            <person name="Sundararajan A."/>
            <person name="Cameron C.T."/>
            <person name="Woodward J.E."/>
            <person name="May G.D."/>
            <person name="Brubaker C."/>
            <person name="Broadhvest J."/>
            <person name="Wilkins T.A."/>
        </authorList>
    </citation>
    <scope>NUCLEOTIDE SEQUENCE</scope>
    <source>
        <strain evidence="3">cv. AKA8401</strain>
    </source>
</reference>
<accession>A0A0B0NXM2</accession>
<keyword evidence="1" id="KW-0812">Transmembrane</keyword>
<protein>
    <submittedName>
        <fullName evidence="2">Uncharacterized protein</fullName>
    </submittedName>
</protein>
<organism evidence="2 3">
    <name type="scientific">Gossypium arboreum</name>
    <name type="common">Tree cotton</name>
    <name type="synonym">Gossypium nanking</name>
    <dbReference type="NCBI Taxonomy" id="29729"/>
    <lineage>
        <taxon>Eukaryota</taxon>
        <taxon>Viridiplantae</taxon>
        <taxon>Streptophyta</taxon>
        <taxon>Embryophyta</taxon>
        <taxon>Tracheophyta</taxon>
        <taxon>Spermatophyta</taxon>
        <taxon>Magnoliopsida</taxon>
        <taxon>eudicotyledons</taxon>
        <taxon>Gunneridae</taxon>
        <taxon>Pentapetalae</taxon>
        <taxon>rosids</taxon>
        <taxon>malvids</taxon>
        <taxon>Malvales</taxon>
        <taxon>Malvaceae</taxon>
        <taxon>Malvoideae</taxon>
        <taxon>Gossypium</taxon>
    </lineage>
</organism>
<dbReference type="EMBL" id="KN404578">
    <property type="protein sequence ID" value="KHG15796.1"/>
    <property type="molecule type" value="Genomic_DNA"/>
</dbReference>
<proteinExistence type="predicted"/>
<evidence type="ECO:0000313" key="2">
    <source>
        <dbReference type="EMBL" id="KHG15796.1"/>
    </source>
</evidence>
<evidence type="ECO:0000313" key="3">
    <source>
        <dbReference type="Proteomes" id="UP000032142"/>
    </source>
</evidence>
<dbReference type="Proteomes" id="UP000032142">
    <property type="component" value="Unassembled WGS sequence"/>
</dbReference>
<sequence length="59" mass="7021">MPYPRYGLTWDLILMPIAQLWSYMILISMPYPRHGLTQNLITMSYPRYGLTRKLITLMS</sequence>
<feature type="transmembrane region" description="Helical" evidence="1">
    <location>
        <begin position="12"/>
        <end position="31"/>
    </location>
</feature>
<keyword evidence="1" id="KW-1133">Transmembrane helix</keyword>
<keyword evidence="3" id="KW-1185">Reference proteome</keyword>
<dbReference type="AlphaFoldDB" id="A0A0B0NXM2"/>
<name>A0A0B0NXM2_GOSAR</name>
<evidence type="ECO:0000256" key="1">
    <source>
        <dbReference type="SAM" id="Phobius"/>
    </source>
</evidence>
<gene>
    <name evidence="2" type="ORF">F383_22666</name>
</gene>
<keyword evidence="1" id="KW-0472">Membrane</keyword>